<sequence length="255" mass="29203">MRTIKNIRLKLKKRFEENTKGFMTWLSGCTMLSNGNVLIADYHGSNVLMEYSKDGKHIRDIPCSNEPFDLTVIDTDRIAVTYGFWQYVDMLNLKNNAVEKKMKFDNNCYGISYQDDKLFISSEGIVITDITGKVLKTLKVNCGRYLESTIDRIYFTDNRDHTVHCISMTGEEIWVHKVESLVVPMGITVDDHQNVYVTDGYLNVLTVIQHDGKASKTLLTETDDLDKPSALHYNKDKDVLLLCNKKDSAALYHLE</sequence>
<accession>A0A8B6C7X1</accession>
<dbReference type="SUPFAM" id="SSF101898">
    <property type="entry name" value="NHL repeat"/>
    <property type="match status" value="1"/>
</dbReference>
<reference evidence="1" key="1">
    <citation type="submission" date="2018-11" db="EMBL/GenBank/DDBJ databases">
        <authorList>
            <person name="Alioto T."/>
            <person name="Alioto T."/>
        </authorList>
    </citation>
    <scope>NUCLEOTIDE SEQUENCE</scope>
</reference>
<dbReference type="OrthoDB" id="6111574at2759"/>
<dbReference type="AlphaFoldDB" id="A0A8B6C7X1"/>
<evidence type="ECO:0000313" key="2">
    <source>
        <dbReference type="Proteomes" id="UP000596742"/>
    </source>
</evidence>
<dbReference type="EMBL" id="UYJE01001353">
    <property type="protein sequence ID" value="VDI01469.1"/>
    <property type="molecule type" value="Genomic_DNA"/>
</dbReference>
<gene>
    <name evidence="1" type="ORF">MGAL_10B026057</name>
</gene>
<comment type="caution">
    <text evidence="1">The sequence shown here is derived from an EMBL/GenBank/DDBJ whole genome shotgun (WGS) entry which is preliminary data.</text>
</comment>
<dbReference type="Proteomes" id="UP000596742">
    <property type="component" value="Unassembled WGS sequence"/>
</dbReference>
<proteinExistence type="predicted"/>
<organism evidence="1 2">
    <name type="scientific">Mytilus galloprovincialis</name>
    <name type="common">Mediterranean mussel</name>
    <dbReference type="NCBI Taxonomy" id="29158"/>
    <lineage>
        <taxon>Eukaryota</taxon>
        <taxon>Metazoa</taxon>
        <taxon>Spiralia</taxon>
        <taxon>Lophotrochozoa</taxon>
        <taxon>Mollusca</taxon>
        <taxon>Bivalvia</taxon>
        <taxon>Autobranchia</taxon>
        <taxon>Pteriomorphia</taxon>
        <taxon>Mytilida</taxon>
        <taxon>Mytiloidea</taxon>
        <taxon>Mytilidae</taxon>
        <taxon>Mytilinae</taxon>
        <taxon>Mytilus</taxon>
    </lineage>
</organism>
<protein>
    <submittedName>
        <fullName evidence="1">Uncharacterized protein</fullName>
    </submittedName>
</protein>
<dbReference type="InterPro" id="IPR011042">
    <property type="entry name" value="6-blade_b-propeller_TolB-like"/>
</dbReference>
<name>A0A8B6C7X1_MYTGA</name>
<keyword evidence="2" id="KW-1185">Reference proteome</keyword>
<evidence type="ECO:0000313" key="1">
    <source>
        <dbReference type="EMBL" id="VDI01469.1"/>
    </source>
</evidence>
<dbReference type="Gene3D" id="2.120.10.30">
    <property type="entry name" value="TolB, C-terminal domain"/>
    <property type="match status" value="2"/>
</dbReference>